<evidence type="ECO:0008006" key="3">
    <source>
        <dbReference type="Google" id="ProtNLM"/>
    </source>
</evidence>
<dbReference type="Proteomes" id="UP001147700">
    <property type="component" value="Unassembled WGS sequence"/>
</dbReference>
<protein>
    <recommendedName>
        <fullName evidence="3">DksA C4-type domain-containing protein</fullName>
    </recommendedName>
</protein>
<gene>
    <name evidence="1" type="ORF">OJ962_26020</name>
</gene>
<name>A0ABT4RRW0_9ACTN</name>
<comment type="caution">
    <text evidence="1">The sequence shown here is derived from an EMBL/GenBank/DDBJ whole genome shotgun (WGS) entry which is preliminary data.</text>
</comment>
<proteinExistence type="predicted"/>
<reference evidence="1" key="1">
    <citation type="submission" date="2022-10" db="EMBL/GenBank/DDBJ databases">
        <title>The WGS of Solirubrobacter sp. CPCC 204708.</title>
        <authorList>
            <person name="Jiang Z."/>
        </authorList>
    </citation>
    <scope>NUCLEOTIDE SEQUENCE</scope>
    <source>
        <strain evidence="1">CPCC 204708</strain>
    </source>
</reference>
<sequence length="60" mass="6365">MDLEERTLEDTISQTCAVCGATLTEAEIKDAREVGGPFLCTVHAAEEAPADEIASDVEPD</sequence>
<organism evidence="1 2">
    <name type="scientific">Solirubrobacter deserti</name>
    <dbReference type="NCBI Taxonomy" id="2282478"/>
    <lineage>
        <taxon>Bacteria</taxon>
        <taxon>Bacillati</taxon>
        <taxon>Actinomycetota</taxon>
        <taxon>Thermoleophilia</taxon>
        <taxon>Solirubrobacterales</taxon>
        <taxon>Solirubrobacteraceae</taxon>
        <taxon>Solirubrobacter</taxon>
    </lineage>
</organism>
<evidence type="ECO:0000313" key="2">
    <source>
        <dbReference type="Proteomes" id="UP001147700"/>
    </source>
</evidence>
<dbReference type="EMBL" id="JAPCID010000048">
    <property type="protein sequence ID" value="MDA0140980.1"/>
    <property type="molecule type" value="Genomic_DNA"/>
</dbReference>
<dbReference type="RefSeq" id="WP_202957718.1">
    <property type="nucleotide sequence ID" value="NZ_JAPCID010000048.1"/>
</dbReference>
<evidence type="ECO:0000313" key="1">
    <source>
        <dbReference type="EMBL" id="MDA0140980.1"/>
    </source>
</evidence>
<keyword evidence="2" id="KW-1185">Reference proteome</keyword>
<accession>A0ABT4RRW0</accession>